<proteinExistence type="predicted"/>
<feature type="compositionally biased region" description="Polar residues" evidence="5">
    <location>
        <begin position="39"/>
        <end position="50"/>
    </location>
</feature>
<dbReference type="Pfam" id="PF03151">
    <property type="entry name" value="TPT"/>
    <property type="match status" value="1"/>
</dbReference>
<feature type="compositionally biased region" description="Polar residues" evidence="5">
    <location>
        <begin position="68"/>
        <end position="90"/>
    </location>
</feature>
<feature type="transmembrane region" description="Helical" evidence="6">
    <location>
        <begin position="152"/>
        <end position="173"/>
    </location>
</feature>
<feature type="transmembrane region" description="Helical" evidence="6">
    <location>
        <begin position="115"/>
        <end position="132"/>
    </location>
</feature>
<reference evidence="8" key="2">
    <citation type="submission" date="2014-06" db="EMBL/GenBank/DDBJ databases">
        <title>The complete genome of Blastobotrys (Arxula) adeninivorans LS3 - a yeast of biotechnological interest.</title>
        <authorList>
            <person name="Kunze G."/>
            <person name="Gaillardin C."/>
            <person name="Czernicka M."/>
            <person name="Durrens P."/>
            <person name="Martin T."/>
            <person name="Boer E."/>
            <person name="Gabaldon T."/>
            <person name="Cruz J."/>
            <person name="Talla E."/>
            <person name="Marck C."/>
            <person name="Goffeau A."/>
            <person name="Barbe V."/>
            <person name="Baret P."/>
            <person name="Baronian K."/>
            <person name="Beier S."/>
            <person name="Bleykasten C."/>
            <person name="Bode R."/>
            <person name="Casaregola S."/>
            <person name="Despons L."/>
            <person name="Fairhead C."/>
            <person name="Giersberg M."/>
            <person name="Gierski P."/>
            <person name="Hahnel U."/>
            <person name="Hartmann A."/>
            <person name="Jankowska D."/>
            <person name="Jubin C."/>
            <person name="Jung P."/>
            <person name="Lafontaine I."/>
            <person name="Leh-Louis V."/>
            <person name="Lemaire M."/>
            <person name="Marcet-Houben M."/>
            <person name="Mascher M."/>
            <person name="Morel G."/>
            <person name="Richard G.-F."/>
            <person name="Riechen J."/>
            <person name="Sacerdot C."/>
            <person name="Sarkar A."/>
            <person name="Savel G."/>
            <person name="Schacherer J."/>
            <person name="Sherman D."/>
            <person name="Straub M.-L."/>
            <person name="Stein N."/>
            <person name="Thierry A."/>
            <person name="Trautwein-Schult A."/>
            <person name="Westhof E."/>
            <person name="Worch S."/>
            <person name="Dujon B."/>
            <person name="Souciet J.-L."/>
            <person name="Wincker P."/>
            <person name="Scholz U."/>
            <person name="Neuveglise N."/>
        </authorList>
    </citation>
    <scope>NUCLEOTIDE SEQUENCE</scope>
    <source>
        <strain evidence="8">LS3</strain>
    </source>
</reference>
<comment type="subcellular location">
    <subcellularLocation>
        <location evidence="1">Membrane</location>
        <topology evidence="1">Multi-pass membrane protein</topology>
    </subcellularLocation>
</comment>
<feature type="transmembrane region" description="Helical" evidence="6">
    <location>
        <begin position="225"/>
        <end position="246"/>
    </location>
</feature>
<evidence type="ECO:0000256" key="6">
    <source>
        <dbReference type="SAM" id="Phobius"/>
    </source>
</evidence>
<dbReference type="EMBL" id="HG937692">
    <property type="protein sequence ID" value="CDP36610.1"/>
    <property type="molecule type" value="Genomic_DNA"/>
</dbReference>
<evidence type="ECO:0000313" key="8">
    <source>
        <dbReference type="EMBL" id="CDP36610.1"/>
    </source>
</evidence>
<feature type="transmembrane region" description="Helical" evidence="6">
    <location>
        <begin position="316"/>
        <end position="336"/>
    </location>
</feature>
<dbReference type="InterPro" id="IPR037185">
    <property type="entry name" value="EmrE-like"/>
</dbReference>
<keyword evidence="3 6" id="KW-1133">Transmembrane helix</keyword>
<feature type="transmembrane region" description="Helical" evidence="6">
    <location>
        <begin position="201"/>
        <end position="219"/>
    </location>
</feature>
<sequence length="448" mass="49143">MLLSQQVPTVLEKFPEIEHYDTQSSNASDASLDSSAPSTNYPSRTSTPRNSGAFGGDRKALFSRHPTVPQSGTPSNTPNGAPNSSSTSSFVPAGAQRRTRTRSLSQSGQEAIRQLAVPVSVPLVVICLSWYSTSAMSNTLNKSILNAFPYPVTLSMVQFILGVLFGLSTLTMAQRIPAFRQMLPKGFVSPTATIRMPTREILMATAPMGVFQLSGHIFSHMSTNLLPVSLVHTIKALSPLFTVAAYRFLFNVKYDPKTYLSLVPLTVGVIMTCSTEFRANFLGIVYALCAALIFVSQNMFSKKLLTPDDHSKLDKLNVLCYCSSLAFTFTSPLWLFSEGVPLIQDYVYGRTEPIGASLILAFVMNGLVHFLQNLLAFQVLGMVSPVTYSVASLIKRIVVISAAIVWFGQQVTRMQAWGILLTFAGLYLYDRAGGDRKRKYQQRSVLPK</sequence>
<feature type="transmembrane region" description="Helical" evidence="6">
    <location>
        <begin position="388"/>
        <end position="408"/>
    </location>
</feature>
<feature type="compositionally biased region" description="Low complexity" evidence="5">
    <location>
        <begin position="24"/>
        <end position="38"/>
    </location>
</feature>
<dbReference type="GO" id="GO:0016020">
    <property type="term" value="C:membrane"/>
    <property type="evidence" value="ECO:0007669"/>
    <property type="project" value="UniProtKB-SubCell"/>
</dbReference>
<reference evidence="8" key="1">
    <citation type="submission" date="2014-02" db="EMBL/GenBank/DDBJ databases">
        <authorList>
            <person name="Genoscope - CEA"/>
        </authorList>
    </citation>
    <scope>NUCLEOTIDE SEQUENCE</scope>
    <source>
        <strain evidence="8">LS3</strain>
    </source>
</reference>
<dbReference type="PANTHER" id="PTHR11132">
    <property type="entry name" value="SOLUTE CARRIER FAMILY 35"/>
    <property type="match status" value="1"/>
</dbReference>
<dbReference type="InterPro" id="IPR004853">
    <property type="entry name" value="Sugar_P_trans_dom"/>
</dbReference>
<feature type="transmembrane region" description="Helical" evidence="6">
    <location>
        <begin position="283"/>
        <end position="300"/>
    </location>
</feature>
<keyword evidence="2 6" id="KW-0812">Transmembrane</keyword>
<dbReference type="SUPFAM" id="SSF103481">
    <property type="entry name" value="Multidrug resistance efflux transporter EmrE"/>
    <property type="match status" value="2"/>
</dbReference>
<dbReference type="InterPro" id="IPR050186">
    <property type="entry name" value="TPT_transporter"/>
</dbReference>
<evidence type="ECO:0000259" key="7">
    <source>
        <dbReference type="Pfam" id="PF03151"/>
    </source>
</evidence>
<accession>A0A060T674</accession>
<feature type="domain" description="Sugar phosphate transporter" evidence="7">
    <location>
        <begin position="123"/>
        <end position="429"/>
    </location>
</feature>
<feature type="region of interest" description="Disordered" evidence="5">
    <location>
        <begin position="14"/>
        <end position="106"/>
    </location>
</feature>
<keyword evidence="4 6" id="KW-0472">Membrane</keyword>
<gene>
    <name evidence="8" type="ORF">GNLVRS02_ARAD1B17006g</name>
</gene>
<protein>
    <submittedName>
        <fullName evidence="8">ARAD1B17006p</fullName>
    </submittedName>
</protein>
<evidence type="ECO:0000256" key="3">
    <source>
        <dbReference type="ARBA" id="ARBA00022989"/>
    </source>
</evidence>
<evidence type="ECO:0000256" key="5">
    <source>
        <dbReference type="SAM" id="MobiDB-lite"/>
    </source>
</evidence>
<name>A0A060T674_BLAAD</name>
<evidence type="ECO:0000256" key="1">
    <source>
        <dbReference type="ARBA" id="ARBA00004141"/>
    </source>
</evidence>
<evidence type="ECO:0000256" key="2">
    <source>
        <dbReference type="ARBA" id="ARBA00022692"/>
    </source>
</evidence>
<organism evidence="8">
    <name type="scientific">Blastobotrys adeninivorans</name>
    <name type="common">Yeast</name>
    <name type="synonym">Arxula adeninivorans</name>
    <dbReference type="NCBI Taxonomy" id="409370"/>
    <lineage>
        <taxon>Eukaryota</taxon>
        <taxon>Fungi</taxon>
        <taxon>Dikarya</taxon>
        <taxon>Ascomycota</taxon>
        <taxon>Saccharomycotina</taxon>
        <taxon>Dipodascomycetes</taxon>
        <taxon>Dipodascales</taxon>
        <taxon>Trichomonascaceae</taxon>
        <taxon>Blastobotrys</taxon>
    </lineage>
</organism>
<dbReference type="PhylomeDB" id="A0A060T674"/>
<evidence type="ECO:0000256" key="4">
    <source>
        <dbReference type="ARBA" id="ARBA00023136"/>
    </source>
</evidence>
<dbReference type="AlphaFoldDB" id="A0A060T674"/>
<feature type="transmembrane region" description="Helical" evidence="6">
    <location>
        <begin position="356"/>
        <end position="376"/>
    </location>
</feature>